<dbReference type="EMBL" id="BAABBE010000010">
    <property type="protein sequence ID" value="GAA3649148.1"/>
    <property type="molecule type" value="Genomic_DNA"/>
</dbReference>
<dbReference type="RefSeq" id="WP_346131588.1">
    <property type="nucleotide sequence ID" value="NZ_BAABBE010000010.1"/>
</dbReference>
<dbReference type="Proteomes" id="UP001500711">
    <property type="component" value="Unassembled WGS sequence"/>
</dbReference>
<feature type="domain" description="NACHT N-terminal Helical" evidence="1">
    <location>
        <begin position="2"/>
        <end position="207"/>
    </location>
</feature>
<reference evidence="3" key="1">
    <citation type="journal article" date="2019" name="Int. J. Syst. Evol. Microbiol.">
        <title>The Global Catalogue of Microorganisms (GCM) 10K type strain sequencing project: providing services to taxonomists for standard genome sequencing and annotation.</title>
        <authorList>
            <consortium name="The Broad Institute Genomics Platform"/>
            <consortium name="The Broad Institute Genome Sequencing Center for Infectious Disease"/>
            <person name="Wu L."/>
            <person name="Ma J."/>
        </authorList>
    </citation>
    <scope>NUCLEOTIDE SEQUENCE [LARGE SCALE GENOMIC DNA]</scope>
    <source>
        <strain evidence="3">JCM 17494</strain>
    </source>
</reference>
<organism evidence="2 3">
    <name type="scientific">Lentzea roselyniae</name>
    <dbReference type="NCBI Taxonomy" id="531940"/>
    <lineage>
        <taxon>Bacteria</taxon>
        <taxon>Bacillati</taxon>
        <taxon>Actinomycetota</taxon>
        <taxon>Actinomycetes</taxon>
        <taxon>Pseudonocardiales</taxon>
        <taxon>Pseudonocardiaceae</taxon>
        <taxon>Lentzea</taxon>
    </lineage>
</organism>
<dbReference type="SUPFAM" id="SSF52540">
    <property type="entry name" value="P-loop containing nucleoside triphosphate hydrolases"/>
    <property type="match status" value="1"/>
</dbReference>
<evidence type="ECO:0000259" key="1">
    <source>
        <dbReference type="Pfam" id="PF22738"/>
    </source>
</evidence>
<dbReference type="InterPro" id="IPR027417">
    <property type="entry name" value="P-loop_NTPase"/>
</dbReference>
<comment type="caution">
    <text evidence="2">The sequence shown here is derived from an EMBL/GenBank/DDBJ whole genome shotgun (WGS) entry which is preliminary data.</text>
</comment>
<evidence type="ECO:0000313" key="2">
    <source>
        <dbReference type="EMBL" id="GAA3649148.1"/>
    </source>
</evidence>
<accession>A0ABP7B680</accession>
<keyword evidence="3" id="KW-1185">Reference proteome</keyword>
<protein>
    <recommendedName>
        <fullName evidence="1">NACHT N-terminal Helical domain-containing protein</fullName>
    </recommendedName>
</protein>
<dbReference type="Pfam" id="PF22738">
    <property type="entry name" value="NNH7"/>
    <property type="match status" value="1"/>
</dbReference>
<dbReference type="InterPro" id="IPR054567">
    <property type="entry name" value="NNH7"/>
</dbReference>
<proteinExistence type="predicted"/>
<dbReference type="Gene3D" id="3.40.50.300">
    <property type="entry name" value="P-loop containing nucleotide triphosphate hydrolases"/>
    <property type="match status" value="1"/>
</dbReference>
<gene>
    <name evidence="2" type="ORF">GCM10022267_39490</name>
</gene>
<sequence length="979" mass="109157">MRRTYSYSEALKILGGREHPVVAAMDKLLGGALLAGSLGLWQVLDLFDAKPDFTRLFSELVTTVSDKRRKLNRYDRTQRLHAAHAVVVVTAYFEAFRAMELPFSFTAQDDDHVLSFTPFELPLPLPSASVSYESNLSAIHDFYLDLNDSLLRVAQSLAAWDRLNDTEKSRAVSALEPLPGHAVDRYQELFRQLAVDFPELAFWCSIEDHRATRAALARLEDVLRETAADLAPDVRLAELEGSYTSALARPLVKSGDVPQGLRMPALGEAYVDPRFQRVAATGRETVPSTAEFWERWPERSDLYAYLVGHLTSVEAWAAPLLVLGDPGSGKSVLTEMLAARLSASGCPVVRVELRNAPADADLVRQIEHGLWRLLDEPVGWAAFSRDTGGAVPVVILDGLDELMQATGVSQTRYLTAIEELQEGLLAKGRPAAFVVTSRLSVCAGLALPERSQVVRLLPFSDEQVRQWLTVWNAVNPPLPAEVALEYRELARQPLLLLMLALYDAVDGALQRDHQRISRGELYERLLERFARREVTKSPVERTEDGVAQDVEFELDRLSVVALAMFNRGVQWVTDRQVTADLAALLGVGSAGREVGTRTPLSPGELALGRFFFVQVSEAVRSDDTRLATYEFLHATFGEYLVARFVWRVLLELSREDAARSRRKSAVDDSELYTVLSFMALTTSKPVLDFLQEFARTADRDGLFDLVVRLFAARDERRLSRGEYEPVQLTDSARDATYSLNLIVLVLVLRQKVCTSDLRMDLEDWWREALFWKSRLSSSAWVSVVRGFWVERVHGKDLCVNLRVAPGDADAGWVLMSEPYVTRDEVAATLREVVAPLAETYGVALAALLIELSATPVEKCLPVLEQLARHPLGSTLFAKEICARIGRGGDDLAILRRLGVAAAVRDAEALDAWLRLHERGFRFPDDRDYPDVTEYLLAYDIPALTAGRPDLLKRAKAAADELGLEWPPPEPARSRSGRSR</sequence>
<evidence type="ECO:0000313" key="3">
    <source>
        <dbReference type="Proteomes" id="UP001500711"/>
    </source>
</evidence>
<name>A0ABP7B680_9PSEU</name>